<feature type="domain" description="Carbohydrate kinase FGGY C-terminal" evidence="6">
    <location>
        <begin position="226"/>
        <end position="414"/>
    </location>
</feature>
<accession>A0ABP9JNX0</accession>
<evidence type="ECO:0000313" key="7">
    <source>
        <dbReference type="EMBL" id="GAA5036348.1"/>
    </source>
</evidence>
<dbReference type="GO" id="GO:0016301">
    <property type="term" value="F:kinase activity"/>
    <property type="evidence" value="ECO:0007669"/>
    <property type="project" value="UniProtKB-KW"/>
</dbReference>
<sequence length="477" mass="50330">MTAYVLAIDNGSQSTKVSVVDAHGRVHATGRCRLRPYATTADGHVVHPDDDIWDSVVAACSQALGRFAGDPGDIVAVGLCTIRFCRALLDTDGHLVEPVLSWMDVRVSRPHDPADRRVAHVTTSSGYVTHRLTGRFVDTRANYQGLWPIDQATAEWSTDPAAYAATGMPRSLLLDLVSPGDLLGHVTPEAATATAIPAGLPVFATANDKAVEALGCGLRDDDTVLLSLGTYIAAMATGATAEGADDYWVNFGSTPGTYLYESHGIRRGMWTVSWFRDLVHGGAPVPGDASLEAELDAEAAAVPPGAGGLMALLDWLPPTDAPWRRGALLGFDGSQGRAHVHRAILEGIALTMRGHVARMEAALGRRFTSVVVAGGGSRSDLMMQLVADTFDRPAHRTAMPDAAGLGAAICAAVGVGLHPDWDTAVAAMVTPGAAFAPRPDAVGRYASIDRVYSRLREFTDPLFEWAAAAQRPSLTAP</sequence>
<name>A0ABP9JNX0_9MICO</name>
<dbReference type="EMBL" id="BAABIW010000028">
    <property type="protein sequence ID" value="GAA5036348.1"/>
    <property type="molecule type" value="Genomic_DNA"/>
</dbReference>
<evidence type="ECO:0000256" key="4">
    <source>
        <dbReference type="ARBA" id="ARBA00022777"/>
    </source>
</evidence>
<dbReference type="InterPro" id="IPR000577">
    <property type="entry name" value="Carb_kinase_FGGY"/>
</dbReference>
<dbReference type="CDD" id="cd07779">
    <property type="entry name" value="ASKHA_NBD_FGGY_YgcE-like"/>
    <property type="match status" value="1"/>
</dbReference>
<dbReference type="Pfam" id="PF00370">
    <property type="entry name" value="FGGY_N"/>
    <property type="match status" value="2"/>
</dbReference>
<evidence type="ECO:0000256" key="1">
    <source>
        <dbReference type="ARBA" id="ARBA00009156"/>
    </source>
</evidence>
<comment type="caution">
    <text evidence="7">The sequence shown here is derived from an EMBL/GenBank/DDBJ whole genome shotgun (WGS) entry which is preliminary data.</text>
</comment>
<dbReference type="PANTHER" id="PTHR43095">
    <property type="entry name" value="SUGAR KINASE"/>
    <property type="match status" value="1"/>
</dbReference>
<dbReference type="Gene3D" id="3.30.420.40">
    <property type="match status" value="3"/>
</dbReference>
<proteinExistence type="inferred from homology"/>
<protein>
    <submittedName>
        <fullName evidence="7">FGGY-family carbohydrate kinase</fullName>
    </submittedName>
</protein>
<dbReference type="PANTHER" id="PTHR43095:SF5">
    <property type="entry name" value="XYLULOSE KINASE"/>
    <property type="match status" value="1"/>
</dbReference>
<evidence type="ECO:0000259" key="6">
    <source>
        <dbReference type="Pfam" id="PF02782"/>
    </source>
</evidence>
<evidence type="ECO:0000313" key="8">
    <source>
        <dbReference type="Proteomes" id="UP001500427"/>
    </source>
</evidence>
<gene>
    <name evidence="7" type="ORF">GCM10023258_39210</name>
</gene>
<keyword evidence="3" id="KW-0808">Transferase</keyword>
<dbReference type="SUPFAM" id="SSF53067">
    <property type="entry name" value="Actin-like ATPase domain"/>
    <property type="match status" value="2"/>
</dbReference>
<comment type="similarity">
    <text evidence="1">Belongs to the FGGY kinase family.</text>
</comment>
<feature type="domain" description="Carbohydrate kinase FGGY N-terminal" evidence="5">
    <location>
        <begin position="115"/>
        <end position="215"/>
    </location>
</feature>
<dbReference type="Proteomes" id="UP001500427">
    <property type="component" value="Unassembled WGS sequence"/>
</dbReference>
<dbReference type="RefSeq" id="WP_345509233.1">
    <property type="nucleotide sequence ID" value="NZ_BAABIW010000028.1"/>
</dbReference>
<dbReference type="InterPro" id="IPR018485">
    <property type="entry name" value="FGGY_C"/>
</dbReference>
<keyword evidence="4 7" id="KW-0418">Kinase</keyword>
<keyword evidence="2" id="KW-0119">Carbohydrate metabolism</keyword>
<reference evidence="8" key="1">
    <citation type="journal article" date="2019" name="Int. J. Syst. Evol. Microbiol.">
        <title>The Global Catalogue of Microorganisms (GCM) 10K type strain sequencing project: providing services to taxonomists for standard genome sequencing and annotation.</title>
        <authorList>
            <consortium name="The Broad Institute Genomics Platform"/>
            <consortium name="The Broad Institute Genome Sequencing Center for Infectious Disease"/>
            <person name="Wu L."/>
            <person name="Ma J."/>
        </authorList>
    </citation>
    <scope>NUCLEOTIDE SEQUENCE [LARGE SCALE GENOMIC DNA]</scope>
    <source>
        <strain evidence="8">JCM 17687</strain>
    </source>
</reference>
<keyword evidence="2" id="KW-0859">Xylose metabolism</keyword>
<evidence type="ECO:0000256" key="3">
    <source>
        <dbReference type="ARBA" id="ARBA00022679"/>
    </source>
</evidence>
<dbReference type="PIRSF" id="PIRSF000538">
    <property type="entry name" value="GlpK"/>
    <property type="match status" value="1"/>
</dbReference>
<dbReference type="InterPro" id="IPR050406">
    <property type="entry name" value="FGGY_Carb_Kinase"/>
</dbReference>
<dbReference type="InterPro" id="IPR043129">
    <property type="entry name" value="ATPase_NBD"/>
</dbReference>
<keyword evidence="8" id="KW-1185">Reference proteome</keyword>
<dbReference type="Pfam" id="PF02782">
    <property type="entry name" value="FGGY_C"/>
    <property type="match status" value="1"/>
</dbReference>
<feature type="domain" description="Carbohydrate kinase FGGY N-terminal" evidence="5">
    <location>
        <begin position="4"/>
        <end position="107"/>
    </location>
</feature>
<evidence type="ECO:0000259" key="5">
    <source>
        <dbReference type="Pfam" id="PF00370"/>
    </source>
</evidence>
<evidence type="ECO:0000256" key="2">
    <source>
        <dbReference type="ARBA" id="ARBA00022629"/>
    </source>
</evidence>
<dbReference type="InterPro" id="IPR018484">
    <property type="entry name" value="FGGY_N"/>
</dbReference>
<organism evidence="7 8">
    <name type="scientific">Terrabacter aeriphilus</name>
    <dbReference type="NCBI Taxonomy" id="515662"/>
    <lineage>
        <taxon>Bacteria</taxon>
        <taxon>Bacillati</taxon>
        <taxon>Actinomycetota</taxon>
        <taxon>Actinomycetes</taxon>
        <taxon>Micrococcales</taxon>
        <taxon>Intrasporangiaceae</taxon>
        <taxon>Terrabacter</taxon>
    </lineage>
</organism>